<feature type="chain" id="PRO_5003981496" evidence="1">
    <location>
        <begin position="18"/>
        <end position="85"/>
    </location>
</feature>
<reference evidence="2" key="1">
    <citation type="submission" date="2012-11" db="EMBL/GenBank/DDBJ databases">
        <authorList>
            <person name="Lucero-Rivera Y.E."/>
            <person name="Tovar-Ramirez D."/>
        </authorList>
    </citation>
    <scope>NUCLEOTIDE SEQUENCE</scope>
    <source>
        <tissue evidence="2">Salivary gland</tissue>
    </source>
</reference>
<dbReference type="AlphaFoldDB" id="L7MAI8"/>
<feature type="signal peptide" evidence="1">
    <location>
        <begin position="1"/>
        <end position="17"/>
    </location>
</feature>
<sequence>MLLCLSMLLSIPCSIHVRQSCFCRCVAKMYTHLKVCFSSFRALSSLMYVFFFSEEKKKDGHFRGRQWSLKKLVLSGCVHTNTQKT</sequence>
<keyword evidence="1" id="KW-0732">Signal</keyword>
<name>L7MAI8_RHIPC</name>
<evidence type="ECO:0000256" key="1">
    <source>
        <dbReference type="SAM" id="SignalP"/>
    </source>
</evidence>
<protein>
    <submittedName>
        <fullName evidence="2">Putative secreted peptide</fullName>
    </submittedName>
</protein>
<dbReference type="EMBL" id="GACK01004132">
    <property type="protein sequence ID" value="JAA60902.1"/>
    <property type="molecule type" value="mRNA"/>
</dbReference>
<organism evidence="2">
    <name type="scientific">Rhipicephalus pulchellus</name>
    <name type="common">Yellow backed tick</name>
    <name type="synonym">Dermacentor pulchellus</name>
    <dbReference type="NCBI Taxonomy" id="72859"/>
    <lineage>
        <taxon>Eukaryota</taxon>
        <taxon>Metazoa</taxon>
        <taxon>Ecdysozoa</taxon>
        <taxon>Arthropoda</taxon>
        <taxon>Chelicerata</taxon>
        <taxon>Arachnida</taxon>
        <taxon>Acari</taxon>
        <taxon>Parasitiformes</taxon>
        <taxon>Ixodida</taxon>
        <taxon>Ixodoidea</taxon>
        <taxon>Ixodidae</taxon>
        <taxon>Rhipicephalinae</taxon>
        <taxon>Rhipicephalus</taxon>
        <taxon>Rhipicephalus</taxon>
    </lineage>
</organism>
<evidence type="ECO:0000313" key="2">
    <source>
        <dbReference type="EMBL" id="JAA60902.1"/>
    </source>
</evidence>
<reference evidence="2" key="2">
    <citation type="journal article" date="2015" name="J. Proteomics">
        <title>Sexual differences in the sialomes of the zebra tick, Rhipicephalus pulchellus.</title>
        <authorList>
            <person name="Tan A.W."/>
            <person name="Francischetti I.M."/>
            <person name="Slovak M."/>
            <person name="Kini R.M."/>
            <person name="Ribeiro J.M."/>
        </authorList>
    </citation>
    <scope>NUCLEOTIDE SEQUENCE</scope>
    <source>
        <tissue evidence="2">Salivary gland</tissue>
    </source>
</reference>
<proteinExistence type="evidence at transcript level"/>
<accession>L7MAI8</accession>